<keyword evidence="5" id="KW-0418">Kinase</keyword>
<comment type="caution">
    <text evidence="12">The sequence shown here is derived from an EMBL/GenBank/DDBJ whole genome shotgun (WGS) entry which is preliminary data.</text>
</comment>
<dbReference type="InterPro" id="IPR050117">
    <property type="entry name" value="MAPK"/>
</dbReference>
<dbReference type="Proteomes" id="UP001234581">
    <property type="component" value="Unassembled WGS sequence"/>
</dbReference>
<evidence type="ECO:0000256" key="5">
    <source>
        <dbReference type="ARBA" id="ARBA00022777"/>
    </source>
</evidence>
<dbReference type="InterPro" id="IPR011009">
    <property type="entry name" value="Kinase-like_dom_sf"/>
</dbReference>
<organism evidence="12 13">
    <name type="scientific">Lichtheimia ornata</name>
    <dbReference type="NCBI Taxonomy" id="688661"/>
    <lineage>
        <taxon>Eukaryota</taxon>
        <taxon>Fungi</taxon>
        <taxon>Fungi incertae sedis</taxon>
        <taxon>Mucoromycota</taxon>
        <taxon>Mucoromycotina</taxon>
        <taxon>Mucoromycetes</taxon>
        <taxon>Mucorales</taxon>
        <taxon>Lichtheimiaceae</taxon>
        <taxon>Lichtheimia</taxon>
    </lineage>
</organism>
<keyword evidence="3" id="KW-0808">Transferase</keyword>
<keyword evidence="2 9" id="KW-0723">Serine/threonine-protein kinase</keyword>
<dbReference type="InterPro" id="IPR017441">
    <property type="entry name" value="Protein_kinase_ATP_BS"/>
</dbReference>
<dbReference type="Gene3D" id="1.10.510.10">
    <property type="entry name" value="Transferase(Phosphotransferase) domain 1"/>
    <property type="match status" value="1"/>
</dbReference>
<dbReference type="SMART" id="SM00220">
    <property type="entry name" value="S_TKc"/>
    <property type="match status" value="1"/>
</dbReference>
<dbReference type="PROSITE" id="PS00108">
    <property type="entry name" value="PROTEIN_KINASE_ST"/>
    <property type="match status" value="1"/>
</dbReference>
<dbReference type="InterPro" id="IPR000719">
    <property type="entry name" value="Prot_kinase_dom"/>
</dbReference>
<evidence type="ECO:0000256" key="4">
    <source>
        <dbReference type="ARBA" id="ARBA00022741"/>
    </source>
</evidence>
<reference evidence="12 13" key="1">
    <citation type="submission" date="2023-03" db="EMBL/GenBank/DDBJ databases">
        <title>Genome sequence of Lichtheimia ornata CBS 291.66.</title>
        <authorList>
            <person name="Mohabir J.T."/>
            <person name="Shea T.P."/>
            <person name="Kurbessoian T."/>
            <person name="Berby B."/>
            <person name="Fontaine J."/>
            <person name="Livny J."/>
            <person name="Gnirke A."/>
            <person name="Stajich J.E."/>
            <person name="Cuomo C.A."/>
        </authorList>
    </citation>
    <scope>NUCLEOTIDE SEQUENCE [LARGE SCALE GENOMIC DNA]</scope>
    <source>
        <strain evidence="12">CBS 291.66</strain>
    </source>
</reference>
<evidence type="ECO:0000256" key="8">
    <source>
        <dbReference type="PROSITE-ProRule" id="PRU10141"/>
    </source>
</evidence>
<dbReference type="Pfam" id="PF00069">
    <property type="entry name" value="Pkinase"/>
    <property type="match status" value="1"/>
</dbReference>
<comment type="subcellular location">
    <subcellularLocation>
        <location evidence="1">Nucleus</location>
    </subcellularLocation>
</comment>
<feature type="domain" description="Protein kinase" evidence="11">
    <location>
        <begin position="11"/>
        <end position="326"/>
    </location>
</feature>
<evidence type="ECO:0000256" key="2">
    <source>
        <dbReference type="ARBA" id="ARBA00022527"/>
    </source>
</evidence>
<dbReference type="SUPFAM" id="SSF56112">
    <property type="entry name" value="Protein kinase-like (PK-like)"/>
    <property type="match status" value="1"/>
</dbReference>
<dbReference type="FunFam" id="1.10.510.10:FF:000624">
    <property type="entry name" value="Mitogen-activated protein kinase"/>
    <property type="match status" value="1"/>
</dbReference>
<dbReference type="FunFam" id="3.30.200.20:FF:000042">
    <property type="entry name" value="Aurora kinase A"/>
    <property type="match status" value="1"/>
</dbReference>
<dbReference type="GO" id="GO:0004674">
    <property type="term" value="F:protein serine/threonine kinase activity"/>
    <property type="evidence" value="ECO:0007669"/>
    <property type="project" value="UniProtKB-KW"/>
</dbReference>
<dbReference type="GeneID" id="83218435"/>
<protein>
    <recommendedName>
        <fullName evidence="11">Protein kinase domain-containing protein</fullName>
    </recommendedName>
</protein>
<dbReference type="Gene3D" id="3.30.200.20">
    <property type="entry name" value="Phosphorylase Kinase, domain 1"/>
    <property type="match status" value="1"/>
</dbReference>
<feature type="binding site" evidence="8">
    <location>
        <position position="40"/>
    </location>
    <ligand>
        <name>ATP</name>
        <dbReference type="ChEBI" id="CHEBI:30616"/>
    </ligand>
</feature>
<dbReference type="PROSITE" id="PS50011">
    <property type="entry name" value="PROTEIN_KINASE_DOM"/>
    <property type="match status" value="1"/>
</dbReference>
<name>A0AAD7XQS8_9FUNG</name>
<gene>
    <name evidence="12" type="ORF">O0I10_011033</name>
</gene>
<sequence>MARQGTPHDEYDLLEQVGTGSFGTVHRAQHKATHQVVAIKVMKRTSHSAESTNTREYKTLKQLARHPNIVQLHDSFTGPSKELYFIMEYMDQGNLYQLIKQRRETNSPLNHAEIRSILRQILKALAHLHQQGIFHRDMKPENLLISSPPTTATTKDHEQPLSPVIKLADFGLARELRSRPPYTDYVSTRWYRAPEVLLRSTHYSYPVDLWAVGAIFAELTTLRPLFPGRSEVDQLYRITQVLGKPERRSKKQQQLHPQPVSDREWADGVKLAHKMGFDFVVQSPTKPLAKMIPTATESMLDLLKRFLVYDPSRRIKASEALRSTFLCEDKNHALYSSTCCPEKDFDVLPLPPPRKSLLWSKAVISSSSSSSSSNTTPRIPQDIREALRISKSKTIDRLHRKSKPSLRMDHDSNLLHKSNSANDFQHHHHHHHVQHHQHTNSDNPPQQPLAEHLPSIPVLSPIFAEWGERRFLYNNHEWCK</sequence>
<dbReference type="GO" id="GO:0005524">
    <property type="term" value="F:ATP binding"/>
    <property type="evidence" value="ECO:0007669"/>
    <property type="project" value="UniProtKB-UniRule"/>
</dbReference>
<evidence type="ECO:0000256" key="10">
    <source>
        <dbReference type="SAM" id="MobiDB-lite"/>
    </source>
</evidence>
<evidence type="ECO:0000256" key="9">
    <source>
        <dbReference type="RuleBase" id="RU000304"/>
    </source>
</evidence>
<dbReference type="AlphaFoldDB" id="A0AAD7XQS8"/>
<evidence type="ECO:0000313" key="13">
    <source>
        <dbReference type="Proteomes" id="UP001234581"/>
    </source>
</evidence>
<evidence type="ECO:0000313" key="12">
    <source>
        <dbReference type="EMBL" id="KAJ8653284.1"/>
    </source>
</evidence>
<evidence type="ECO:0000256" key="3">
    <source>
        <dbReference type="ARBA" id="ARBA00022679"/>
    </source>
</evidence>
<keyword evidence="4 8" id="KW-0547">Nucleotide-binding</keyword>
<keyword evidence="7" id="KW-0539">Nucleus</keyword>
<accession>A0AAD7XQS8</accession>
<evidence type="ECO:0000256" key="1">
    <source>
        <dbReference type="ARBA" id="ARBA00004123"/>
    </source>
</evidence>
<proteinExistence type="inferred from homology"/>
<dbReference type="CDD" id="cd07830">
    <property type="entry name" value="STKc_MAK_like"/>
    <property type="match status" value="1"/>
</dbReference>
<keyword evidence="6 8" id="KW-0067">ATP-binding</keyword>
<evidence type="ECO:0000256" key="6">
    <source>
        <dbReference type="ARBA" id="ARBA00022840"/>
    </source>
</evidence>
<feature type="region of interest" description="Disordered" evidence="10">
    <location>
        <begin position="243"/>
        <end position="263"/>
    </location>
</feature>
<dbReference type="InterPro" id="IPR008271">
    <property type="entry name" value="Ser/Thr_kinase_AS"/>
</dbReference>
<dbReference type="EMBL" id="JARTCD010000081">
    <property type="protein sequence ID" value="KAJ8653284.1"/>
    <property type="molecule type" value="Genomic_DNA"/>
</dbReference>
<evidence type="ECO:0000259" key="11">
    <source>
        <dbReference type="PROSITE" id="PS50011"/>
    </source>
</evidence>
<evidence type="ECO:0000256" key="7">
    <source>
        <dbReference type="ARBA" id="ARBA00023242"/>
    </source>
</evidence>
<comment type="similarity">
    <text evidence="9">Belongs to the protein kinase superfamily.</text>
</comment>
<dbReference type="GO" id="GO:0005634">
    <property type="term" value="C:nucleus"/>
    <property type="evidence" value="ECO:0007669"/>
    <property type="project" value="UniProtKB-SubCell"/>
</dbReference>
<feature type="compositionally biased region" description="Basic residues" evidence="10">
    <location>
        <begin position="426"/>
        <end position="438"/>
    </location>
</feature>
<feature type="region of interest" description="Disordered" evidence="10">
    <location>
        <begin position="393"/>
        <end position="452"/>
    </location>
</feature>
<keyword evidence="13" id="KW-1185">Reference proteome</keyword>
<dbReference type="PANTHER" id="PTHR24055">
    <property type="entry name" value="MITOGEN-ACTIVATED PROTEIN KINASE"/>
    <property type="match status" value="1"/>
</dbReference>
<dbReference type="PROSITE" id="PS00107">
    <property type="entry name" value="PROTEIN_KINASE_ATP"/>
    <property type="match status" value="1"/>
</dbReference>
<dbReference type="RefSeq" id="XP_058338198.1">
    <property type="nucleotide sequence ID" value="XM_058491006.1"/>
</dbReference>